<dbReference type="Proteomes" id="UP000272942">
    <property type="component" value="Unassembled WGS sequence"/>
</dbReference>
<reference evidence="3" key="1">
    <citation type="submission" date="2016-06" db="UniProtKB">
        <authorList>
            <consortium name="WormBaseParasite"/>
        </authorList>
    </citation>
    <scope>IDENTIFICATION</scope>
</reference>
<proteinExistence type="predicted"/>
<evidence type="ECO:0000313" key="3">
    <source>
        <dbReference type="WBParaSite" id="ECPE_0001197801-mRNA-1"/>
    </source>
</evidence>
<protein>
    <submittedName>
        <fullName evidence="1 3">Uncharacterized protein</fullName>
    </submittedName>
</protein>
<name>A0A183AYA8_9TREM</name>
<dbReference type="WBParaSite" id="ECPE_0001197801-mRNA-1">
    <property type="protein sequence ID" value="ECPE_0001197801-mRNA-1"/>
    <property type="gene ID" value="ECPE_0001197801"/>
</dbReference>
<sequence length="136" mass="15377">MPVSEIICDKSEQSIHNKEQRLDRWAEYFSEQFNWPSANVVIPAIAAEIPCEPPSELEVDSDFLVDSIINLLRSISSEERIPLSWGESLIVPIFKSLSGSEMAIRPELLEIHPNDQAPQIASAEEVLPAAFSWWRC</sequence>
<accession>A0A183AYA8</accession>
<reference evidence="1 2" key="2">
    <citation type="submission" date="2018-11" db="EMBL/GenBank/DDBJ databases">
        <authorList>
            <consortium name="Pathogen Informatics"/>
        </authorList>
    </citation>
    <scope>NUCLEOTIDE SEQUENCE [LARGE SCALE GENOMIC DNA]</scope>
    <source>
        <strain evidence="1 2">Egypt</strain>
    </source>
</reference>
<dbReference type="AlphaFoldDB" id="A0A183AYA8"/>
<keyword evidence="2" id="KW-1185">Reference proteome</keyword>
<dbReference type="OrthoDB" id="6247999at2759"/>
<evidence type="ECO:0000313" key="1">
    <source>
        <dbReference type="EMBL" id="VDP89151.1"/>
    </source>
</evidence>
<organism evidence="3">
    <name type="scientific">Echinostoma caproni</name>
    <dbReference type="NCBI Taxonomy" id="27848"/>
    <lineage>
        <taxon>Eukaryota</taxon>
        <taxon>Metazoa</taxon>
        <taxon>Spiralia</taxon>
        <taxon>Lophotrochozoa</taxon>
        <taxon>Platyhelminthes</taxon>
        <taxon>Trematoda</taxon>
        <taxon>Digenea</taxon>
        <taxon>Plagiorchiida</taxon>
        <taxon>Echinostomata</taxon>
        <taxon>Echinostomatoidea</taxon>
        <taxon>Echinostomatidae</taxon>
        <taxon>Echinostoma</taxon>
    </lineage>
</organism>
<evidence type="ECO:0000313" key="2">
    <source>
        <dbReference type="Proteomes" id="UP000272942"/>
    </source>
</evidence>
<dbReference type="EMBL" id="UZAN01051826">
    <property type="protein sequence ID" value="VDP89151.1"/>
    <property type="molecule type" value="Genomic_DNA"/>
</dbReference>
<gene>
    <name evidence="1" type="ORF">ECPE_LOCUS11942</name>
</gene>